<evidence type="ECO:0000256" key="3">
    <source>
        <dbReference type="ARBA" id="ARBA00022989"/>
    </source>
</evidence>
<feature type="compositionally biased region" description="Pro residues" evidence="5">
    <location>
        <begin position="1"/>
        <end position="18"/>
    </location>
</feature>
<feature type="region of interest" description="Disordered" evidence="5">
    <location>
        <begin position="325"/>
        <end position="353"/>
    </location>
</feature>
<dbReference type="EMBL" id="WEGI01000020">
    <property type="protein sequence ID" value="MQY31480.1"/>
    <property type="molecule type" value="Genomic_DNA"/>
</dbReference>
<reference evidence="7 8" key="1">
    <citation type="submission" date="2019-10" db="EMBL/GenBank/DDBJ databases">
        <title>Nocardia macrotermitis sp. nov. and Nocardia aurantia sp. nov., isolated from the gut of fungus growing-termite Macrotermes natalensis.</title>
        <authorList>
            <person name="Benndorf R."/>
            <person name="Schwitalla J."/>
            <person name="Martin K."/>
            <person name="De Beer W."/>
            <person name="Kaster A.-K."/>
            <person name="Vollmers J."/>
            <person name="Poulsen M."/>
            <person name="Beemelmanns C."/>
        </authorList>
    </citation>
    <scope>NUCLEOTIDE SEQUENCE [LARGE SCALE GENOMIC DNA]</scope>
    <source>
        <strain evidence="7 8">RB56</strain>
    </source>
</reference>
<dbReference type="AlphaFoldDB" id="A0A7K0E079"/>
<evidence type="ECO:0000256" key="1">
    <source>
        <dbReference type="ARBA" id="ARBA00004167"/>
    </source>
</evidence>
<sequence>MSYPPGYPPPQGFPPPPGYGHGAPGYGAPQPYPPAGAHPGYAPGYPPLPPPGYHYPPRRSGGGALVAVFAVLLVAVLAAAALLFAVVNGSTGSVAHPSFPPPSFSYPSTPDAAPATTDAPSPTAAARTSRVTRTTTATTTTPAGPRPATVDNALFADPDYGLQNIDCDYPRWGSDQASARAFFEAARGCLDQMWQPLLRAAGLPFATPNIAVPVHAADQPSPCTGGSPNYAAFYCSANSTIYMPLDKIQIELYGNDAVIYLAVFAHEYGHHVQAVSGIMAKESRDRYNAGQTSAAGAELSRRLELEAQCFGGMFVGSSQAAGTITAQQGQHTIDDSYTRGDRPGDTRDHGTTTHYGAWWGQGYKLNRSPQCNTWNADSGDVS</sequence>
<comment type="caution">
    <text evidence="7">The sequence shown here is derived from an EMBL/GenBank/DDBJ whole genome shotgun (WGS) entry which is preliminary data.</text>
</comment>
<evidence type="ECO:0008006" key="9">
    <source>
        <dbReference type="Google" id="ProtNLM"/>
    </source>
</evidence>
<dbReference type="InterPro" id="IPR007343">
    <property type="entry name" value="Uncharacterised_pept_Zn_put"/>
</dbReference>
<feature type="region of interest" description="Disordered" evidence="5">
    <location>
        <begin position="105"/>
        <end position="150"/>
    </location>
</feature>
<name>A0A7K0E079_9NOCA</name>
<keyword evidence="4 6" id="KW-0472">Membrane</keyword>
<keyword evidence="3 6" id="KW-1133">Transmembrane helix</keyword>
<feature type="region of interest" description="Disordered" evidence="5">
    <location>
        <begin position="1"/>
        <end position="38"/>
    </location>
</feature>
<accession>A0A7K0E079</accession>
<keyword evidence="2 6" id="KW-0812">Transmembrane</keyword>
<evidence type="ECO:0000256" key="2">
    <source>
        <dbReference type="ARBA" id="ARBA00022692"/>
    </source>
</evidence>
<dbReference type="Pfam" id="PF04228">
    <property type="entry name" value="Zn_peptidase"/>
    <property type="match status" value="1"/>
</dbReference>
<feature type="compositionally biased region" description="Basic and acidic residues" evidence="5">
    <location>
        <begin position="332"/>
        <end position="351"/>
    </location>
</feature>
<evidence type="ECO:0000256" key="6">
    <source>
        <dbReference type="SAM" id="Phobius"/>
    </source>
</evidence>
<dbReference type="PANTHER" id="PTHR30168:SF0">
    <property type="entry name" value="INNER MEMBRANE PROTEIN"/>
    <property type="match status" value="1"/>
</dbReference>
<feature type="compositionally biased region" description="Low complexity" evidence="5">
    <location>
        <begin position="105"/>
        <end position="149"/>
    </location>
</feature>
<dbReference type="GO" id="GO:0016020">
    <property type="term" value="C:membrane"/>
    <property type="evidence" value="ECO:0007669"/>
    <property type="project" value="UniProtKB-SubCell"/>
</dbReference>
<dbReference type="RefSeq" id="WP_227838606.1">
    <property type="nucleotide sequence ID" value="NZ_WEGI01000020.1"/>
</dbReference>
<evidence type="ECO:0000313" key="7">
    <source>
        <dbReference type="EMBL" id="MQY31480.1"/>
    </source>
</evidence>
<protein>
    <recommendedName>
        <fullName evidence="9">Metalloprotease</fullName>
    </recommendedName>
</protein>
<gene>
    <name evidence="7" type="ORF">NRB56_70890</name>
</gene>
<proteinExistence type="predicted"/>
<dbReference type="Proteomes" id="UP000431401">
    <property type="component" value="Unassembled WGS sequence"/>
</dbReference>
<feature type="transmembrane region" description="Helical" evidence="6">
    <location>
        <begin position="64"/>
        <end position="87"/>
    </location>
</feature>
<evidence type="ECO:0000313" key="8">
    <source>
        <dbReference type="Proteomes" id="UP000431401"/>
    </source>
</evidence>
<organism evidence="7 8">
    <name type="scientific">Nocardia aurantia</name>
    <dbReference type="NCBI Taxonomy" id="2585199"/>
    <lineage>
        <taxon>Bacteria</taxon>
        <taxon>Bacillati</taxon>
        <taxon>Actinomycetota</taxon>
        <taxon>Actinomycetes</taxon>
        <taxon>Mycobacteriales</taxon>
        <taxon>Nocardiaceae</taxon>
        <taxon>Nocardia</taxon>
    </lineage>
</organism>
<evidence type="ECO:0000256" key="4">
    <source>
        <dbReference type="ARBA" id="ARBA00023136"/>
    </source>
</evidence>
<dbReference type="PANTHER" id="PTHR30168">
    <property type="entry name" value="PUTATIVE MEMBRANE PROTEIN YPFJ"/>
    <property type="match status" value="1"/>
</dbReference>
<comment type="subcellular location">
    <subcellularLocation>
        <location evidence="1">Membrane</location>
        <topology evidence="1">Single-pass membrane protein</topology>
    </subcellularLocation>
</comment>
<evidence type="ECO:0000256" key="5">
    <source>
        <dbReference type="SAM" id="MobiDB-lite"/>
    </source>
</evidence>
<keyword evidence="8" id="KW-1185">Reference proteome</keyword>